<comment type="similarity">
    <text evidence="2">Belongs to the GSP G family.</text>
</comment>
<comment type="subcellular location">
    <subcellularLocation>
        <location evidence="1">Cell inner membrane</location>
        <topology evidence="1">Single-pass membrane protein</topology>
    </subcellularLocation>
</comment>
<dbReference type="InterPro" id="IPR010054">
    <property type="entry name" value="Type2_sec_GspG"/>
</dbReference>
<accession>A0A445MSN3</accession>
<evidence type="ECO:0000313" key="13">
    <source>
        <dbReference type="EMBL" id="SPD72468.1"/>
    </source>
</evidence>
<protein>
    <recommendedName>
        <fullName evidence="3">Type II secretion system core protein G</fullName>
    </recommendedName>
</protein>
<dbReference type="InterPro" id="IPR045584">
    <property type="entry name" value="Pilin-like"/>
</dbReference>
<dbReference type="PRINTS" id="PR00813">
    <property type="entry name" value="BCTERIALGSPG"/>
</dbReference>
<evidence type="ECO:0000256" key="8">
    <source>
        <dbReference type="ARBA" id="ARBA00022989"/>
    </source>
</evidence>
<dbReference type="Gene3D" id="3.30.700.10">
    <property type="entry name" value="Glycoprotein, Type 4 Pilin"/>
    <property type="match status" value="1"/>
</dbReference>
<dbReference type="PANTHER" id="PTHR30093:SF44">
    <property type="entry name" value="TYPE II SECRETION SYSTEM CORE PROTEIN G"/>
    <property type="match status" value="1"/>
</dbReference>
<dbReference type="InterPro" id="IPR013545">
    <property type="entry name" value="T2SS_protein-GspG_C"/>
</dbReference>
<keyword evidence="9 11" id="KW-0472">Membrane</keyword>
<keyword evidence="4" id="KW-1003">Cell membrane</keyword>
<dbReference type="InterPro" id="IPR000983">
    <property type="entry name" value="Bac_GSPG_pilin"/>
</dbReference>
<evidence type="ECO:0000259" key="12">
    <source>
        <dbReference type="Pfam" id="PF08334"/>
    </source>
</evidence>
<gene>
    <name evidence="13" type="primary">gspG</name>
    <name evidence="13" type="ORF">PITCH_A1380016</name>
</gene>
<evidence type="ECO:0000256" key="1">
    <source>
        <dbReference type="ARBA" id="ARBA00004377"/>
    </source>
</evidence>
<dbReference type="SUPFAM" id="SSF54523">
    <property type="entry name" value="Pili subunits"/>
    <property type="match status" value="1"/>
</dbReference>
<name>A0A445MSN3_9BACT</name>
<dbReference type="NCBIfam" id="TIGR01710">
    <property type="entry name" value="typeII_sec_gspG"/>
    <property type="match status" value="1"/>
</dbReference>
<dbReference type="NCBIfam" id="TIGR02532">
    <property type="entry name" value="IV_pilin_GFxxxE"/>
    <property type="match status" value="1"/>
</dbReference>
<dbReference type="Pfam" id="PF08334">
    <property type="entry name" value="T2SSG"/>
    <property type="match status" value="1"/>
</dbReference>
<keyword evidence="7 11" id="KW-0812">Transmembrane</keyword>
<evidence type="ECO:0000256" key="4">
    <source>
        <dbReference type="ARBA" id="ARBA00022475"/>
    </source>
</evidence>
<evidence type="ECO:0000256" key="6">
    <source>
        <dbReference type="ARBA" id="ARBA00022519"/>
    </source>
</evidence>
<proteinExistence type="inferred from homology"/>
<feature type="transmembrane region" description="Helical" evidence="11">
    <location>
        <begin position="12"/>
        <end position="32"/>
    </location>
</feature>
<feature type="region of interest" description="Disordered" evidence="10">
    <location>
        <begin position="130"/>
        <end position="152"/>
    </location>
</feature>
<dbReference type="GO" id="GO:0015627">
    <property type="term" value="C:type II protein secretion system complex"/>
    <property type="evidence" value="ECO:0007669"/>
    <property type="project" value="InterPro"/>
</dbReference>
<dbReference type="GO" id="GO:0005886">
    <property type="term" value="C:plasma membrane"/>
    <property type="evidence" value="ECO:0007669"/>
    <property type="project" value="UniProtKB-SubCell"/>
</dbReference>
<dbReference type="AlphaFoldDB" id="A0A445MSN3"/>
<evidence type="ECO:0000256" key="7">
    <source>
        <dbReference type="ARBA" id="ARBA00022692"/>
    </source>
</evidence>
<keyword evidence="5" id="KW-0488">Methylation</keyword>
<reference evidence="13" key="1">
    <citation type="submission" date="2018-01" db="EMBL/GenBank/DDBJ databases">
        <authorList>
            <person name="Regsiter A."/>
            <person name="William W."/>
        </authorList>
    </citation>
    <scope>NUCLEOTIDE SEQUENCE</scope>
    <source>
        <strain evidence="13">TRIP AH-1</strain>
    </source>
</reference>
<evidence type="ECO:0000256" key="5">
    <source>
        <dbReference type="ARBA" id="ARBA00022481"/>
    </source>
</evidence>
<dbReference type="InterPro" id="IPR012902">
    <property type="entry name" value="N_methyl_site"/>
</dbReference>
<feature type="domain" description="Type II secretion system protein GspG C-terminal" evidence="12">
    <location>
        <begin position="35"/>
        <end position="148"/>
    </location>
</feature>
<evidence type="ECO:0000256" key="9">
    <source>
        <dbReference type="ARBA" id="ARBA00023136"/>
    </source>
</evidence>
<dbReference type="EMBL" id="OJIN01000044">
    <property type="protein sequence ID" value="SPD72468.1"/>
    <property type="molecule type" value="Genomic_DNA"/>
</dbReference>
<evidence type="ECO:0000256" key="11">
    <source>
        <dbReference type="SAM" id="Phobius"/>
    </source>
</evidence>
<evidence type="ECO:0000256" key="3">
    <source>
        <dbReference type="ARBA" id="ARBA00020042"/>
    </source>
</evidence>
<dbReference type="PANTHER" id="PTHR30093">
    <property type="entry name" value="GENERAL SECRETION PATHWAY PROTEIN G"/>
    <property type="match status" value="1"/>
</dbReference>
<sequence>MAMHRDNSYERGFTLLEIMVVVVILSILALYVGPKIIGRPQEARINATRMQIQSMETALKMYKLDNGVYPSTEQGLDALVQPPEVGQLAKTWRKGGYLEKAQVPKDPWGNDYVYLCPGVNNQDGFDLMSYGPDGQPGGEDENADINNWDVQQ</sequence>
<evidence type="ECO:0000256" key="2">
    <source>
        <dbReference type="ARBA" id="ARBA00009984"/>
    </source>
</evidence>
<evidence type="ECO:0000256" key="10">
    <source>
        <dbReference type="SAM" id="MobiDB-lite"/>
    </source>
</evidence>
<organism evidence="13">
    <name type="scientific">uncultured Desulfobacterium sp</name>
    <dbReference type="NCBI Taxonomy" id="201089"/>
    <lineage>
        <taxon>Bacteria</taxon>
        <taxon>Pseudomonadati</taxon>
        <taxon>Thermodesulfobacteriota</taxon>
        <taxon>Desulfobacteria</taxon>
        <taxon>Desulfobacterales</taxon>
        <taxon>Desulfobacteriaceae</taxon>
        <taxon>Desulfobacterium</taxon>
        <taxon>environmental samples</taxon>
    </lineage>
</organism>
<dbReference type="Pfam" id="PF07963">
    <property type="entry name" value="N_methyl"/>
    <property type="match status" value="1"/>
</dbReference>
<keyword evidence="6" id="KW-0997">Cell inner membrane</keyword>
<keyword evidence="8 11" id="KW-1133">Transmembrane helix</keyword>
<dbReference type="GO" id="GO:0015628">
    <property type="term" value="P:protein secretion by the type II secretion system"/>
    <property type="evidence" value="ECO:0007669"/>
    <property type="project" value="InterPro"/>
</dbReference>